<feature type="domain" description="HTH cro/C1-type" evidence="1">
    <location>
        <begin position="23"/>
        <end position="74"/>
    </location>
</feature>
<dbReference type="CDD" id="cd00093">
    <property type="entry name" value="HTH_XRE"/>
    <property type="match status" value="1"/>
</dbReference>
<dbReference type="SUPFAM" id="SSF47413">
    <property type="entry name" value="lambda repressor-like DNA-binding domains"/>
    <property type="match status" value="1"/>
</dbReference>
<gene>
    <name evidence="2" type="ORF">ACFPZF_36220</name>
</gene>
<keyword evidence="3" id="KW-1185">Reference proteome</keyword>
<proteinExistence type="predicted"/>
<dbReference type="Proteomes" id="UP001596066">
    <property type="component" value="Unassembled WGS sequence"/>
</dbReference>
<evidence type="ECO:0000313" key="3">
    <source>
        <dbReference type="Proteomes" id="UP001596066"/>
    </source>
</evidence>
<protein>
    <submittedName>
        <fullName evidence="2">Helix-turn-helix transcriptional regulator</fullName>
    </submittedName>
</protein>
<dbReference type="InterPro" id="IPR001387">
    <property type="entry name" value="Cro/C1-type_HTH"/>
</dbReference>
<dbReference type="RefSeq" id="WP_346149003.1">
    <property type="nucleotide sequence ID" value="NZ_BAAAUA010000061.1"/>
</dbReference>
<comment type="caution">
    <text evidence="2">The sequence shown here is derived from an EMBL/GenBank/DDBJ whole genome shotgun (WGS) entry which is preliminary data.</text>
</comment>
<dbReference type="SMART" id="SM00530">
    <property type="entry name" value="HTH_XRE"/>
    <property type="match status" value="1"/>
</dbReference>
<name>A0ABW0VM44_9ACTN</name>
<evidence type="ECO:0000313" key="2">
    <source>
        <dbReference type="EMBL" id="MFC5646776.1"/>
    </source>
</evidence>
<dbReference type="EMBL" id="JBHSOC010000113">
    <property type="protein sequence ID" value="MFC5646776.1"/>
    <property type="molecule type" value="Genomic_DNA"/>
</dbReference>
<organism evidence="2 3">
    <name type="scientific">Kitasatospora cinereorecta</name>
    <dbReference type="NCBI Taxonomy" id="285560"/>
    <lineage>
        <taxon>Bacteria</taxon>
        <taxon>Bacillati</taxon>
        <taxon>Actinomycetota</taxon>
        <taxon>Actinomycetes</taxon>
        <taxon>Kitasatosporales</taxon>
        <taxon>Streptomycetaceae</taxon>
        <taxon>Kitasatospora</taxon>
    </lineage>
</organism>
<accession>A0ABW0VM44</accession>
<dbReference type="InterPro" id="IPR010982">
    <property type="entry name" value="Lambda_DNA-bd_dom_sf"/>
</dbReference>
<dbReference type="PROSITE" id="PS50943">
    <property type="entry name" value="HTH_CROC1"/>
    <property type="match status" value="1"/>
</dbReference>
<evidence type="ECO:0000259" key="1">
    <source>
        <dbReference type="PROSITE" id="PS50943"/>
    </source>
</evidence>
<reference evidence="3" key="1">
    <citation type="journal article" date="2019" name="Int. J. Syst. Evol. Microbiol.">
        <title>The Global Catalogue of Microorganisms (GCM) 10K type strain sequencing project: providing services to taxonomists for standard genome sequencing and annotation.</title>
        <authorList>
            <consortium name="The Broad Institute Genomics Platform"/>
            <consortium name="The Broad Institute Genome Sequencing Center for Infectious Disease"/>
            <person name="Wu L."/>
            <person name="Ma J."/>
        </authorList>
    </citation>
    <scope>NUCLEOTIDE SEQUENCE [LARGE SCALE GENOMIC DNA]</scope>
    <source>
        <strain evidence="3">CGMCC 4.1622</strain>
    </source>
</reference>
<sequence length="86" mass="9503">MSVTTLSTPAAPEELRDLLVGCRERLHASQERVAIRVGVSGRHYGDLERGRVRRPNDALLEKVAEVLAMSPAEQARMRELLDALPA</sequence>
<dbReference type="Gene3D" id="1.10.260.40">
    <property type="entry name" value="lambda repressor-like DNA-binding domains"/>
    <property type="match status" value="1"/>
</dbReference>
<dbReference type="Pfam" id="PF13560">
    <property type="entry name" value="HTH_31"/>
    <property type="match status" value="1"/>
</dbReference>